<accession>A0AAD5CTV9</accession>
<keyword evidence="2" id="KW-1185">Reference proteome</keyword>
<name>A0AAD5CTV9_AMBAR</name>
<protein>
    <submittedName>
        <fullName evidence="1">Uncharacterized protein</fullName>
    </submittedName>
</protein>
<proteinExistence type="predicted"/>
<dbReference type="AlphaFoldDB" id="A0AAD5CTV9"/>
<organism evidence="1 2">
    <name type="scientific">Ambrosia artemisiifolia</name>
    <name type="common">Common ragweed</name>
    <dbReference type="NCBI Taxonomy" id="4212"/>
    <lineage>
        <taxon>Eukaryota</taxon>
        <taxon>Viridiplantae</taxon>
        <taxon>Streptophyta</taxon>
        <taxon>Embryophyta</taxon>
        <taxon>Tracheophyta</taxon>
        <taxon>Spermatophyta</taxon>
        <taxon>Magnoliopsida</taxon>
        <taxon>eudicotyledons</taxon>
        <taxon>Gunneridae</taxon>
        <taxon>Pentapetalae</taxon>
        <taxon>asterids</taxon>
        <taxon>campanulids</taxon>
        <taxon>Asterales</taxon>
        <taxon>Asteraceae</taxon>
        <taxon>Asteroideae</taxon>
        <taxon>Heliantheae alliance</taxon>
        <taxon>Heliantheae</taxon>
        <taxon>Ambrosia</taxon>
    </lineage>
</organism>
<sequence>MVIEWGQFKRSFFLGCETLHFMRLLILKQRTSTDNHQLEFLAIINISSSIADFSFDFGKASSGVPNNITCLFHAHKKVLIRCLLFFELAKQNIIFNLLDPNRVSFIIHETDATIS</sequence>
<gene>
    <name evidence="1" type="ORF">M8C21_001999</name>
</gene>
<dbReference type="EMBL" id="JAMZMK010006978">
    <property type="protein sequence ID" value="KAI7746451.1"/>
    <property type="molecule type" value="Genomic_DNA"/>
</dbReference>
<dbReference type="Proteomes" id="UP001206925">
    <property type="component" value="Unassembled WGS sequence"/>
</dbReference>
<evidence type="ECO:0000313" key="2">
    <source>
        <dbReference type="Proteomes" id="UP001206925"/>
    </source>
</evidence>
<comment type="caution">
    <text evidence="1">The sequence shown here is derived from an EMBL/GenBank/DDBJ whole genome shotgun (WGS) entry which is preliminary data.</text>
</comment>
<reference evidence="1" key="1">
    <citation type="submission" date="2022-06" db="EMBL/GenBank/DDBJ databases">
        <title>Uncovering the hologenomic basis of an extraordinary plant invasion.</title>
        <authorList>
            <person name="Bieker V.C."/>
            <person name="Martin M.D."/>
            <person name="Gilbert T."/>
            <person name="Hodgins K."/>
            <person name="Battlay P."/>
            <person name="Petersen B."/>
            <person name="Wilson J."/>
        </authorList>
    </citation>
    <scope>NUCLEOTIDE SEQUENCE</scope>
    <source>
        <strain evidence="1">AA19_3_7</strain>
        <tissue evidence="1">Leaf</tissue>
    </source>
</reference>
<evidence type="ECO:0000313" key="1">
    <source>
        <dbReference type="EMBL" id="KAI7746451.1"/>
    </source>
</evidence>